<dbReference type="EMBL" id="CP002838">
    <property type="protein sequence ID" value="AEM39727.1"/>
    <property type="molecule type" value="Genomic_DNA"/>
</dbReference>
<evidence type="ECO:0000256" key="1">
    <source>
        <dbReference type="ARBA" id="ARBA00004141"/>
    </source>
</evidence>
<dbReference type="KEGG" id="pfm:Pyrfu_1874"/>
<keyword evidence="3 5" id="KW-1133">Transmembrane helix</keyword>
<dbReference type="OrthoDB" id="29144at2157"/>
<comment type="subcellular location">
    <subcellularLocation>
        <location evidence="1">Membrane</location>
        <topology evidence="1">Multi-pass membrane protein</topology>
    </subcellularLocation>
</comment>
<evidence type="ECO:0000256" key="3">
    <source>
        <dbReference type="ARBA" id="ARBA00022989"/>
    </source>
</evidence>
<feature type="transmembrane region" description="Helical" evidence="5">
    <location>
        <begin position="106"/>
        <end position="123"/>
    </location>
</feature>
<dbReference type="GO" id="GO:0016020">
    <property type="term" value="C:membrane"/>
    <property type="evidence" value="ECO:0007669"/>
    <property type="project" value="UniProtKB-SubCell"/>
</dbReference>
<dbReference type="STRING" id="694429.Pyrfu_1874"/>
<keyword evidence="2 5" id="KW-0812">Transmembrane</keyword>
<dbReference type="HOGENOM" id="CLU_007100_1_4_2"/>
<feature type="transmembrane region" description="Helical" evidence="5">
    <location>
        <begin position="75"/>
        <end position="99"/>
    </location>
</feature>
<dbReference type="eggNOG" id="arCOG01540">
    <property type="taxonomic scope" value="Archaea"/>
</dbReference>
<dbReference type="InParanoid" id="G0ED49"/>
<feature type="transmembrane region" description="Helical" evidence="5">
    <location>
        <begin position="234"/>
        <end position="259"/>
    </location>
</feature>
<feature type="transmembrane region" description="Helical" evidence="5">
    <location>
        <begin position="444"/>
        <end position="464"/>
    </location>
</feature>
<proteinExistence type="predicted"/>
<dbReference type="RefSeq" id="WP_014027404.1">
    <property type="nucleotide sequence ID" value="NC_015931.1"/>
</dbReference>
<name>G0ED49_PYRF1</name>
<keyword evidence="7" id="KW-0830">Ubiquinone</keyword>
<feature type="domain" description="NADH:quinone oxidoreductase/Mrp antiporter transmembrane" evidence="6">
    <location>
        <begin position="125"/>
        <end position="415"/>
    </location>
</feature>
<feature type="transmembrane region" description="Helical" evidence="5">
    <location>
        <begin position="194"/>
        <end position="213"/>
    </location>
</feature>
<dbReference type="InterPro" id="IPR001750">
    <property type="entry name" value="ND/Mrp_TM"/>
</dbReference>
<feature type="transmembrane region" description="Helical" evidence="5">
    <location>
        <begin position="38"/>
        <end position="55"/>
    </location>
</feature>
<evidence type="ECO:0000313" key="7">
    <source>
        <dbReference type="EMBL" id="AEM39727.1"/>
    </source>
</evidence>
<evidence type="ECO:0000256" key="4">
    <source>
        <dbReference type="ARBA" id="ARBA00023136"/>
    </source>
</evidence>
<evidence type="ECO:0000313" key="8">
    <source>
        <dbReference type="Proteomes" id="UP000001037"/>
    </source>
</evidence>
<feature type="transmembrane region" description="Helical" evidence="5">
    <location>
        <begin position="129"/>
        <end position="149"/>
    </location>
</feature>
<organism evidence="7 8">
    <name type="scientific">Pyrolobus fumarii (strain DSM 11204 / 1A)</name>
    <dbReference type="NCBI Taxonomy" id="694429"/>
    <lineage>
        <taxon>Archaea</taxon>
        <taxon>Thermoproteota</taxon>
        <taxon>Thermoprotei</taxon>
        <taxon>Desulfurococcales</taxon>
        <taxon>Pyrodictiaceae</taxon>
        <taxon>Pyrolobus</taxon>
    </lineage>
</organism>
<evidence type="ECO:0000256" key="5">
    <source>
        <dbReference type="SAM" id="Phobius"/>
    </source>
</evidence>
<keyword evidence="8" id="KW-1185">Reference proteome</keyword>
<keyword evidence="4 5" id="KW-0472">Membrane</keyword>
<protein>
    <submittedName>
        <fullName evidence="7">NADH/Ubiquinone/plastoquinone (Complex I)</fullName>
    </submittedName>
</protein>
<feature type="transmembrane region" description="Helical" evidence="5">
    <location>
        <begin position="294"/>
        <end position="313"/>
    </location>
</feature>
<dbReference type="Proteomes" id="UP000001037">
    <property type="component" value="Chromosome"/>
</dbReference>
<feature type="transmembrane region" description="Helical" evidence="5">
    <location>
        <begin position="265"/>
        <end position="287"/>
    </location>
</feature>
<feature type="transmembrane region" description="Helical" evidence="5">
    <location>
        <begin position="161"/>
        <end position="182"/>
    </location>
</feature>
<feature type="transmembrane region" description="Helical" evidence="5">
    <location>
        <begin position="368"/>
        <end position="388"/>
    </location>
</feature>
<dbReference type="PANTHER" id="PTHR22773">
    <property type="entry name" value="NADH DEHYDROGENASE"/>
    <property type="match status" value="1"/>
</dbReference>
<dbReference type="AlphaFoldDB" id="G0ED49"/>
<accession>G0ED49</accession>
<feature type="transmembrane region" description="Helical" evidence="5">
    <location>
        <begin position="325"/>
        <end position="347"/>
    </location>
</feature>
<dbReference type="FunCoup" id="G0ED49">
    <property type="interactions" value="18"/>
</dbReference>
<evidence type="ECO:0000256" key="2">
    <source>
        <dbReference type="ARBA" id="ARBA00022692"/>
    </source>
</evidence>
<feature type="transmembrane region" description="Helical" evidence="5">
    <location>
        <begin position="394"/>
        <end position="423"/>
    </location>
</feature>
<dbReference type="Pfam" id="PF00361">
    <property type="entry name" value="Proton_antipo_M"/>
    <property type="match status" value="1"/>
</dbReference>
<sequence length="474" mass="50104">MALIPSYTLLEQLVVLVTAALGYVGLASPLFGTRHARYSAIAATLLSLIVSIILYKEAIEKGPITLFDNNMILDGFAAALVLAASLTLLIDLVAAIAVVEKWDTGSAFYAITALNLLGVYAIALAGSLVLVYTAWILAAVSSYVIIALWKNETSAEAAAKYAAIGVLATSLLIYALCFNIEISGSVYLSGAARHVPLIVAGAATLLPLAAIGFKMGVVPFHMWLPDVYGNARPFLVSVIASQAKILAVAFLLRLLYTITRVDPNLLLVLAGILAVATMTLGNVAALAANDARLVMAYSAIGQAGYIIAGFAALRPGLEGILVPGIFLQVFGYSLAKTSAFLVLDAVYEKAGWEVRSIEVLRGLYKGNKMAALSMLLALLVLVGMPPSLGFWGKLYILYGVASVDLALAIIFVLNMAIAAYYYMMLGWRLFATGDAPKLETDTRIVAASIGSILAFALGIVYWLFASVYVSATPP</sequence>
<reference evidence="7 8" key="1">
    <citation type="journal article" date="2011" name="Stand. Genomic Sci.">
        <title>Complete genome sequence of the hyperthermophilic chemolithoautotroph Pyrolobus fumarii type strain (1A).</title>
        <authorList>
            <person name="Anderson I."/>
            <person name="Goker M."/>
            <person name="Nolan M."/>
            <person name="Lucas S."/>
            <person name="Hammon N."/>
            <person name="Deshpande S."/>
            <person name="Cheng J.F."/>
            <person name="Tapia R."/>
            <person name="Han C."/>
            <person name="Goodwin L."/>
            <person name="Pitluck S."/>
            <person name="Huntemann M."/>
            <person name="Liolios K."/>
            <person name="Ivanova N."/>
            <person name="Pagani I."/>
            <person name="Mavromatis K."/>
            <person name="Ovchinikova G."/>
            <person name="Pati A."/>
            <person name="Chen A."/>
            <person name="Palaniappan K."/>
            <person name="Land M."/>
            <person name="Hauser L."/>
            <person name="Brambilla E.M."/>
            <person name="Huber H."/>
            <person name="Yasawong M."/>
            <person name="Rohde M."/>
            <person name="Spring S."/>
            <person name="Abt B."/>
            <person name="Sikorski J."/>
            <person name="Wirth R."/>
            <person name="Detter J.C."/>
            <person name="Woyke T."/>
            <person name="Bristow J."/>
            <person name="Eisen J.A."/>
            <person name="Markowitz V."/>
            <person name="Hugenholtz P."/>
            <person name="Kyrpides N.C."/>
            <person name="Klenk H.P."/>
            <person name="Lapidus A."/>
        </authorList>
    </citation>
    <scope>NUCLEOTIDE SEQUENCE [LARGE SCALE GENOMIC DNA]</scope>
    <source>
        <strain evidence="8">DSM 11204 / 1A</strain>
    </source>
</reference>
<gene>
    <name evidence="7" type="ordered locus">Pyrfu_1874</name>
</gene>
<dbReference type="GeneID" id="11138210"/>
<feature type="transmembrane region" description="Helical" evidence="5">
    <location>
        <begin position="12"/>
        <end position="31"/>
    </location>
</feature>
<evidence type="ECO:0000259" key="6">
    <source>
        <dbReference type="Pfam" id="PF00361"/>
    </source>
</evidence>